<comment type="similarity">
    <text evidence="1">Belongs to the membrane fusion protein (MFP) (TC 8.A.1) family.</text>
</comment>
<feature type="coiled-coil region" evidence="2">
    <location>
        <begin position="122"/>
        <end position="180"/>
    </location>
</feature>
<sequence length="371" mass="39987">MKKQQLVAVIISLVVVAWMLIPRGNDSTSAESSESARPITVVPENQATNDNSDLFTIRAAAISPQSYIEQVRVRGRTQAFRHVQIRAEAAGRVVATPVVRGQRVSEGDVLCEIDVDSRATDLTEAQSRLEQVSQEYNAAQDLQQRSLLSTVELAQKKSALDSAMAALNRANLALEKIKIRSPFDGVVETRIAEIGDLLNLGGVCASVLDDSPMLLVGLVPENDIGKVSLGAEVSAVLLTGENVSGRVTYLARAADAISRSYRIEVEIDARHEQVREGITAELMVRAAEITAHLIPASALTLDDNGGLGVKLVGSDKTVRYQLVHLVGDNSGQLSPGMWVTGLQGTVTLITHGQEIVFDGQQVESDFEWSQQ</sequence>
<dbReference type="GO" id="GO:1990281">
    <property type="term" value="C:efflux pump complex"/>
    <property type="evidence" value="ECO:0007669"/>
    <property type="project" value="TreeGrafter"/>
</dbReference>
<dbReference type="GO" id="GO:0015562">
    <property type="term" value="F:efflux transmembrane transporter activity"/>
    <property type="evidence" value="ECO:0007669"/>
    <property type="project" value="TreeGrafter"/>
</dbReference>
<dbReference type="InterPro" id="IPR058792">
    <property type="entry name" value="Beta-barrel_RND_2"/>
</dbReference>
<organism evidence="5 6">
    <name type="scientific">SAR86 cluster bacterium</name>
    <dbReference type="NCBI Taxonomy" id="2030880"/>
    <lineage>
        <taxon>Bacteria</taxon>
        <taxon>Pseudomonadati</taxon>
        <taxon>Pseudomonadota</taxon>
        <taxon>Gammaproteobacteria</taxon>
        <taxon>SAR86 cluster</taxon>
    </lineage>
</organism>
<reference evidence="6" key="1">
    <citation type="submission" date="2017-08" db="EMBL/GenBank/DDBJ databases">
        <title>A dynamic microbial community with high functional redundancy inhabits the cold, oxic subseafloor aquifer.</title>
        <authorList>
            <person name="Tully B.J."/>
            <person name="Wheat C.G."/>
            <person name="Glazer B.T."/>
            <person name="Huber J.A."/>
        </authorList>
    </citation>
    <scope>NUCLEOTIDE SEQUENCE [LARGE SCALE GENOMIC DNA]</scope>
</reference>
<dbReference type="SUPFAM" id="SSF111369">
    <property type="entry name" value="HlyD-like secretion proteins"/>
    <property type="match status" value="1"/>
</dbReference>
<evidence type="ECO:0000313" key="6">
    <source>
        <dbReference type="Proteomes" id="UP000218172"/>
    </source>
</evidence>
<evidence type="ECO:0000256" key="2">
    <source>
        <dbReference type="SAM" id="Coils"/>
    </source>
</evidence>
<dbReference type="InterPro" id="IPR058625">
    <property type="entry name" value="MdtA-like_BSH"/>
</dbReference>
<dbReference type="EMBL" id="NVQR01000009">
    <property type="protein sequence ID" value="PCH63720.1"/>
    <property type="molecule type" value="Genomic_DNA"/>
</dbReference>
<name>A0A2A4MV56_9GAMM</name>
<evidence type="ECO:0000259" key="4">
    <source>
        <dbReference type="Pfam" id="PF25954"/>
    </source>
</evidence>
<evidence type="ECO:0000259" key="3">
    <source>
        <dbReference type="Pfam" id="PF25917"/>
    </source>
</evidence>
<dbReference type="PANTHER" id="PTHR30469:SF29">
    <property type="entry name" value="BLR2860 PROTEIN"/>
    <property type="match status" value="1"/>
</dbReference>
<dbReference type="Gene3D" id="2.40.30.170">
    <property type="match status" value="1"/>
</dbReference>
<dbReference type="Pfam" id="PF25917">
    <property type="entry name" value="BSH_RND"/>
    <property type="match status" value="1"/>
</dbReference>
<keyword evidence="2" id="KW-0175">Coiled coil</keyword>
<feature type="domain" description="CusB-like beta-barrel" evidence="4">
    <location>
        <begin position="219"/>
        <end position="287"/>
    </location>
</feature>
<dbReference type="InterPro" id="IPR006143">
    <property type="entry name" value="RND_pump_MFP"/>
</dbReference>
<dbReference type="Gene3D" id="2.40.50.100">
    <property type="match status" value="1"/>
</dbReference>
<protein>
    <submittedName>
        <fullName evidence="5">Uncharacterized protein</fullName>
    </submittedName>
</protein>
<dbReference type="PANTHER" id="PTHR30469">
    <property type="entry name" value="MULTIDRUG RESISTANCE PROTEIN MDTA"/>
    <property type="match status" value="1"/>
</dbReference>
<dbReference type="Proteomes" id="UP000218172">
    <property type="component" value="Unassembled WGS sequence"/>
</dbReference>
<accession>A0A2A4MV56</accession>
<feature type="domain" description="Multidrug resistance protein MdtA-like barrel-sandwich hybrid" evidence="3">
    <location>
        <begin position="81"/>
        <end position="201"/>
    </location>
</feature>
<dbReference type="AlphaFoldDB" id="A0A2A4MV56"/>
<dbReference type="Pfam" id="PF25954">
    <property type="entry name" value="Beta-barrel_RND_2"/>
    <property type="match status" value="1"/>
</dbReference>
<dbReference type="NCBIfam" id="TIGR01730">
    <property type="entry name" value="RND_mfp"/>
    <property type="match status" value="1"/>
</dbReference>
<gene>
    <name evidence="5" type="ORF">COC19_00710</name>
</gene>
<proteinExistence type="inferred from homology"/>
<evidence type="ECO:0000256" key="1">
    <source>
        <dbReference type="ARBA" id="ARBA00009477"/>
    </source>
</evidence>
<evidence type="ECO:0000313" key="5">
    <source>
        <dbReference type="EMBL" id="PCH63720.1"/>
    </source>
</evidence>
<dbReference type="Gene3D" id="1.10.287.470">
    <property type="entry name" value="Helix hairpin bin"/>
    <property type="match status" value="1"/>
</dbReference>
<comment type="caution">
    <text evidence="5">The sequence shown here is derived from an EMBL/GenBank/DDBJ whole genome shotgun (WGS) entry which is preliminary data.</text>
</comment>